<name>A0ABT3HTU8_9FLAO</name>
<dbReference type="PROSITE" id="PS51257">
    <property type="entry name" value="PROKAR_LIPOPROTEIN"/>
    <property type="match status" value="1"/>
</dbReference>
<evidence type="ECO:0000313" key="1">
    <source>
        <dbReference type="EMBL" id="MCW3167217.1"/>
    </source>
</evidence>
<reference evidence="1" key="1">
    <citation type="submission" date="2022-10" db="EMBL/GenBank/DDBJ databases">
        <title>Chryseobacterium babae sp. nov. isolated from the gut of the beetle Oryctes rhinoceros, and Chryseobacterium kimseyorum sp. nov., isolated from a stick insect rearing cage.</title>
        <authorList>
            <person name="Shelomi M."/>
            <person name="Han C.-J."/>
            <person name="Chen W.-M."/>
            <person name="Chen H.-K."/>
            <person name="Liaw S.-J."/>
            <person name="Muhle E."/>
            <person name="Clermont D."/>
        </authorList>
    </citation>
    <scope>NUCLEOTIDE SEQUENCE</scope>
    <source>
        <strain evidence="1">09-1422</strain>
    </source>
</reference>
<dbReference type="Proteomes" id="UP001163731">
    <property type="component" value="Unassembled WGS sequence"/>
</dbReference>
<evidence type="ECO:0000313" key="2">
    <source>
        <dbReference type="Proteomes" id="UP001163731"/>
    </source>
</evidence>
<organism evidence="1 2">
    <name type="scientific">Chryseobacterium kimseyorum</name>
    <dbReference type="NCBI Taxonomy" id="2984028"/>
    <lineage>
        <taxon>Bacteria</taxon>
        <taxon>Pseudomonadati</taxon>
        <taxon>Bacteroidota</taxon>
        <taxon>Flavobacteriia</taxon>
        <taxon>Flavobacteriales</taxon>
        <taxon>Weeksellaceae</taxon>
        <taxon>Chryseobacterium group</taxon>
        <taxon>Chryseobacterium</taxon>
    </lineage>
</organism>
<evidence type="ECO:0008006" key="3">
    <source>
        <dbReference type="Google" id="ProtNLM"/>
    </source>
</evidence>
<dbReference type="EMBL" id="JAPDHW010000001">
    <property type="protein sequence ID" value="MCW3167217.1"/>
    <property type="molecule type" value="Genomic_DNA"/>
</dbReference>
<comment type="caution">
    <text evidence="1">The sequence shown here is derived from an EMBL/GenBank/DDBJ whole genome shotgun (WGS) entry which is preliminary data.</text>
</comment>
<accession>A0ABT3HTU8</accession>
<proteinExistence type="predicted"/>
<sequence>MLKNILKVSVFGFVLLSCSGTDELIDDLKKEEIIVNDENLTKLGIKITADKSQGNIFESFQFKLDQNSQSTYFGELEYHLDSLVFKMSDSHVTKKLFQKLENGNVGVTTFNHHFYFPGEYSAGILGYKKGKVIYKDQITLKVTDKNDFLTINWNNFQASGNSVGYINALLKNNLSVYSAFEGNYPYIFVRNSWNNSSNYSSDQINQMDRDFLYNYLVKLYSAPQYSESNTANLKNVYLENFKKSINNDIPVSIWISPKNKIALMKEYSKNNPAQFYGYRILAEPNN</sequence>
<dbReference type="RefSeq" id="WP_264748506.1">
    <property type="nucleotide sequence ID" value="NZ_JAPDHW010000001.1"/>
</dbReference>
<protein>
    <recommendedName>
        <fullName evidence="3">Lipoprotein</fullName>
    </recommendedName>
</protein>
<gene>
    <name evidence="1" type="ORF">OMO38_01630</name>
</gene>
<keyword evidence="2" id="KW-1185">Reference proteome</keyword>